<dbReference type="InterPro" id="IPR051531">
    <property type="entry name" value="N-acetyltransferase"/>
</dbReference>
<dbReference type="AlphaFoldDB" id="A0A0M6WD38"/>
<dbReference type="STRING" id="360807.ERS852392_02312"/>
<dbReference type="GO" id="GO:0016747">
    <property type="term" value="F:acyltransferase activity, transferring groups other than amino-acyl groups"/>
    <property type="evidence" value="ECO:0007669"/>
    <property type="project" value="InterPro"/>
</dbReference>
<dbReference type="OrthoDB" id="9798081at2"/>
<dbReference type="InterPro" id="IPR016181">
    <property type="entry name" value="Acyl_CoA_acyltransferase"/>
</dbReference>
<dbReference type="SUPFAM" id="SSF55729">
    <property type="entry name" value="Acyl-CoA N-acyltransferases (Nat)"/>
    <property type="match status" value="1"/>
</dbReference>
<accession>A0A0M6WD38</accession>
<dbReference type="PANTHER" id="PTHR43792:SF1">
    <property type="entry name" value="N-ACETYLTRANSFERASE DOMAIN-CONTAINING PROTEIN"/>
    <property type="match status" value="1"/>
</dbReference>
<dbReference type="PROSITE" id="PS51186">
    <property type="entry name" value="GNAT"/>
    <property type="match status" value="1"/>
</dbReference>
<reference evidence="3" key="1">
    <citation type="submission" date="2015-05" db="EMBL/GenBank/DDBJ databases">
        <authorList>
            <consortium name="Pathogen Informatics"/>
        </authorList>
    </citation>
    <scope>NUCLEOTIDE SEQUENCE [LARGE SCALE GENOMIC DNA]</scope>
    <source>
        <strain evidence="3">L1-83</strain>
    </source>
</reference>
<dbReference type="Pfam" id="PF13302">
    <property type="entry name" value="Acetyltransf_3"/>
    <property type="match status" value="1"/>
</dbReference>
<gene>
    <name evidence="2" type="ORF">RIL183_13711</name>
</gene>
<dbReference type="Proteomes" id="UP000049828">
    <property type="component" value="Unassembled WGS sequence"/>
</dbReference>
<evidence type="ECO:0000313" key="2">
    <source>
        <dbReference type="EMBL" id="CRL33961.1"/>
    </source>
</evidence>
<evidence type="ECO:0000259" key="1">
    <source>
        <dbReference type="PROSITE" id="PS51186"/>
    </source>
</evidence>
<proteinExistence type="predicted"/>
<protein>
    <submittedName>
        <fullName evidence="2">Guanosine monophosphate synthetase GuaA</fullName>
    </submittedName>
</protein>
<name>A0A0M6WD38_9FIRM</name>
<sequence>MPYYNRKEYPKQIWVSQIPEREVSLLRENLAGIKQTTFVLIKKEEAFHQLSEKRSRDIIFLSSNQSLLDLARDVDVPAIAYQKPETDTFLHADMVVEGFEEVDMTFLQRVYERHFNIPWTILETERCIVRELELSDLDALFSMYAEPGMTDYMEGLYEYEEELEYQKAYIENMYRFYGYGMWLVFEKKTGTLIGRAGVEHREELNGDMELGYAIRTSFQQQGYAYEVCQAIMQYAGEELQVHLLHCLIQKENTLSEKLAIKLDFSYCGDREIDGVLMSDYQIEW</sequence>
<dbReference type="InterPro" id="IPR000182">
    <property type="entry name" value="GNAT_dom"/>
</dbReference>
<dbReference type="Gene3D" id="3.40.630.30">
    <property type="match status" value="1"/>
</dbReference>
<evidence type="ECO:0000313" key="3">
    <source>
        <dbReference type="Proteomes" id="UP000049828"/>
    </source>
</evidence>
<keyword evidence="3" id="KW-1185">Reference proteome</keyword>
<dbReference type="RefSeq" id="WP_021923760.1">
    <property type="nucleotide sequence ID" value="NZ_CVRS01000026.1"/>
</dbReference>
<feature type="domain" description="N-acetyltransferase" evidence="1">
    <location>
        <begin position="127"/>
        <end position="284"/>
    </location>
</feature>
<dbReference type="EMBL" id="CVRS01000026">
    <property type="protein sequence ID" value="CRL33961.1"/>
    <property type="molecule type" value="Genomic_DNA"/>
</dbReference>
<dbReference type="PANTHER" id="PTHR43792">
    <property type="entry name" value="GNAT FAMILY, PUTATIVE (AFU_ORTHOLOGUE AFUA_3G00765)-RELATED-RELATED"/>
    <property type="match status" value="1"/>
</dbReference>
<organism evidence="2 3">
    <name type="scientific">Roseburia inulinivorans</name>
    <dbReference type="NCBI Taxonomy" id="360807"/>
    <lineage>
        <taxon>Bacteria</taxon>
        <taxon>Bacillati</taxon>
        <taxon>Bacillota</taxon>
        <taxon>Clostridia</taxon>
        <taxon>Lachnospirales</taxon>
        <taxon>Lachnospiraceae</taxon>
        <taxon>Roseburia</taxon>
    </lineage>
</organism>